<comment type="caution">
    <text evidence="1">The sequence shown here is derived from an EMBL/GenBank/DDBJ whole genome shotgun (WGS) entry which is preliminary data.</text>
</comment>
<gene>
    <name evidence="1" type="ORF">KUCAC02_030443</name>
</gene>
<feature type="non-terminal residue" evidence="1">
    <location>
        <position position="1"/>
    </location>
</feature>
<protein>
    <submittedName>
        <fullName evidence="1">Uncharacterized protein</fullName>
    </submittedName>
</protein>
<evidence type="ECO:0000313" key="1">
    <source>
        <dbReference type="EMBL" id="KAI4827015.1"/>
    </source>
</evidence>
<reference evidence="1" key="1">
    <citation type="submission" date="2022-05" db="EMBL/GenBank/DDBJ databases">
        <title>Chromosome-level genome of Chaenocephalus aceratus.</title>
        <authorList>
            <person name="Park H."/>
        </authorList>
    </citation>
    <scope>NUCLEOTIDE SEQUENCE</scope>
    <source>
        <strain evidence="1">KU_202001</strain>
    </source>
</reference>
<proteinExistence type="predicted"/>
<evidence type="ECO:0000313" key="2">
    <source>
        <dbReference type="Proteomes" id="UP001057452"/>
    </source>
</evidence>
<name>A0ACB9XL42_CHAAC</name>
<accession>A0ACB9XL42</accession>
<keyword evidence="2" id="KW-1185">Reference proteome</keyword>
<feature type="non-terminal residue" evidence="1">
    <location>
        <position position="98"/>
    </location>
</feature>
<sequence>STYIAFPSTPQISTEYMIIAETATWRIGCKHPRERGRDTGSSELLYQLDGGCYFLRRQPISMRSVKDGQRTTKQPSTFSLGVTKCFEREVFPASLPPP</sequence>
<dbReference type="Proteomes" id="UP001057452">
    <property type="component" value="Chromosome 5"/>
</dbReference>
<organism evidence="1 2">
    <name type="scientific">Chaenocephalus aceratus</name>
    <name type="common">Blackfin icefish</name>
    <name type="synonym">Chaenichthys aceratus</name>
    <dbReference type="NCBI Taxonomy" id="36190"/>
    <lineage>
        <taxon>Eukaryota</taxon>
        <taxon>Metazoa</taxon>
        <taxon>Chordata</taxon>
        <taxon>Craniata</taxon>
        <taxon>Vertebrata</taxon>
        <taxon>Euteleostomi</taxon>
        <taxon>Actinopterygii</taxon>
        <taxon>Neopterygii</taxon>
        <taxon>Teleostei</taxon>
        <taxon>Neoteleostei</taxon>
        <taxon>Acanthomorphata</taxon>
        <taxon>Eupercaria</taxon>
        <taxon>Perciformes</taxon>
        <taxon>Notothenioidei</taxon>
        <taxon>Channichthyidae</taxon>
        <taxon>Chaenocephalus</taxon>
    </lineage>
</organism>
<dbReference type="EMBL" id="CM043789">
    <property type="protein sequence ID" value="KAI4827015.1"/>
    <property type="molecule type" value="Genomic_DNA"/>
</dbReference>